<sequence>MSYEKFLLAAMLSVTVSACPDPMLAPPHSTTLQKDDIEIAAMISPGRLFPAKALGKCLKVWTHAIVIVLCLCIQLCYERWTVAGTVVILSDLQSDAAAELKEYERSKQSSSTDTAEWTDGSAPNLNQSSNCNVSTPPPPPPPPSPDIPKKPSGVPPLLYLS</sequence>
<gene>
    <name evidence="3" type="ORF">JOB18_022318</name>
</gene>
<keyword evidence="2" id="KW-0732">Signal</keyword>
<evidence type="ECO:0000313" key="3">
    <source>
        <dbReference type="EMBL" id="KAG7496631.1"/>
    </source>
</evidence>
<feature type="signal peptide" evidence="2">
    <location>
        <begin position="1"/>
        <end position="18"/>
    </location>
</feature>
<reference evidence="3 4" key="1">
    <citation type="journal article" date="2021" name="Sci. Rep.">
        <title>Chromosome anchoring in Senegalese sole (Solea senegalensis) reveals sex-associated markers and genome rearrangements in flatfish.</title>
        <authorList>
            <person name="Guerrero-Cozar I."/>
            <person name="Gomez-Garrido J."/>
            <person name="Berbel C."/>
            <person name="Martinez-Blanch J.F."/>
            <person name="Alioto T."/>
            <person name="Claros M.G."/>
            <person name="Gagnaire P.A."/>
            <person name="Manchado M."/>
        </authorList>
    </citation>
    <scope>NUCLEOTIDE SEQUENCE [LARGE SCALE GENOMIC DNA]</scope>
    <source>
        <strain evidence="3">Sse05_10M</strain>
    </source>
</reference>
<protein>
    <submittedName>
        <fullName evidence="3">Uncharacterized protein</fullName>
    </submittedName>
</protein>
<comment type="caution">
    <text evidence="3">The sequence shown here is derived from an EMBL/GenBank/DDBJ whole genome shotgun (WGS) entry which is preliminary data.</text>
</comment>
<dbReference type="AlphaFoldDB" id="A0AAV6QT47"/>
<feature type="region of interest" description="Disordered" evidence="1">
    <location>
        <begin position="103"/>
        <end position="161"/>
    </location>
</feature>
<organism evidence="3 4">
    <name type="scientific">Solea senegalensis</name>
    <name type="common">Senegalese sole</name>
    <dbReference type="NCBI Taxonomy" id="28829"/>
    <lineage>
        <taxon>Eukaryota</taxon>
        <taxon>Metazoa</taxon>
        <taxon>Chordata</taxon>
        <taxon>Craniata</taxon>
        <taxon>Vertebrata</taxon>
        <taxon>Euteleostomi</taxon>
        <taxon>Actinopterygii</taxon>
        <taxon>Neopterygii</taxon>
        <taxon>Teleostei</taxon>
        <taxon>Neoteleostei</taxon>
        <taxon>Acanthomorphata</taxon>
        <taxon>Carangaria</taxon>
        <taxon>Pleuronectiformes</taxon>
        <taxon>Pleuronectoidei</taxon>
        <taxon>Soleidae</taxon>
        <taxon>Solea</taxon>
    </lineage>
</organism>
<keyword evidence="4" id="KW-1185">Reference proteome</keyword>
<evidence type="ECO:0000256" key="1">
    <source>
        <dbReference type="SAM" id="MobiDB-lite"/>
    </source>
</evidence>
<evidence type="ECO:0000313" key="4">
    <source>
        <dbReference type="Proteomes" id="UP000693946"/>
    </source>
</evidence>
<feature type="chain" id="PRO_5043361183" evidence="2">
    <location>
        <begin position="19"/>
        <end position="161"/>
    </location>
</feature>
<accession>A0AAV6QT47</accession>
<proteinExistence type="predicted"/>
<evidence type="ECO:0000256" key="2">
    <source>
        <dbReference type="SAM" id="SignalP"/>
    </source>
</evidence>
<feature type="compositionally biased region" description="Polar residues" evidence="1">
    <location>
        <begin position="108"/>
        <end position="134"/>
    </location>
</feature>
<feature type="compositionally biased region" description="Pro residues" evidence="1">
    <location>
        <begin position="135"/>
        <end position="146"/>
    </location>
</feature>
<dbReference type="Proteomes" id="UP000693946">
    <property type="component" value="Linkage Group LG3"/>
</dbReference>
<dbReference type="PROSITE" id="PS51257">
    <property type="entry name" value="PROKAR_LIPOPROTEIN"/>
    <property type="match status" value="1"/>
</dbReference>
<name>A0AAV6QT47_SOLSE</name>
<dbReference type="EMBL" id="JAGKHQ010000015">
    <property type="protein sequence ID" value="KAG7496631.1"/>
    <property type="molecule type" value="Genomic_DNA"/>
</dbReference>